<dbReference type="EMBL" id="QLSZ01000011">
    <property type="protein sequence ID" value="RAR70242.1"/>
    <property type="molecule type" value="Genomic_DNA"/>
</dbReference>
<accession>A0A328YDR4</accession>
<dbReference type="AlphaFoldDB" id="A0A328YDR4"/>
<dbReference type="Gene3D" id="3.40.50.2000">
    <property type="entry name" value="Glycogen Phosphorylase B"/>
    <property type="match status" value="2"/>
</dbReference>
<keyword evidence="2" id="KW-1185">Reference proteome</keyword>
<dbReference type="PANTHER" id="PTHR12526">
    <property type="entry name" value="GLYCOSYLTRANSFERASE"/>
    <property type="match status" value="1"/>
</dbReference>
<gene>
    <name evidence="1" type="ORF">CLV55_11167</name>
</gene>
<dbReference type="RefSeq" id="WP_112113899.1">
    <property type="nucleotide sequence ID" value="NZ_QLSZ01000011.1"/>
</dbReference>
<dbReference type="SUPFAM" id="SSF53756">
    <property type="entry name" value="UDP-Glycosyltransferase/glycogen phosphorylase"/>
    <property type="match status" value="1"/>
</dbReference>
<keyword evidence="1" id="KW-0808">Transferase</keyword>
<comment type="caution">
    <text evidence="1">The sequence shown here is derived from an EMBL/GenBank/DDBJ whole genome shotgun (WGS) entry which is preliminary data.</text>
</comment>
<sequence>MKKKYFVLGYFGYYSNKLDGQTIKTRSLYKLLNDNIGSVDYFDTEILKKSKFNFIKLIFKLSVSRRLVYLPAQNNLKSFFPIVYFLSRVFRFKIHYFVVGGWLVNFLESNNFLISKLEKISMIYVETERMKRELKEKYNITNTVIIPNFRDNVQLSIEPNVNAKLKLVFMSRIHANKGIDMIIDFAKSTKLDVTIDFYGQISSEIEDYFLASVSEINIINYCGSLQPSEINSTLNKYDLLLLPTKFYTEGLPGAIVDAYFAGIPVIVTKWLHADEFVIHRQTGFIIPFENGDQEFHNYVEEIDMNRQLLSQLKINSLKESLKYTSEATWSVIEKTLNQ</sequence>
<dbReference type="Proteomes" id="UP000248840">
    <property type="component" value="Unassembled WGS sequence"/>
</dbReference>
<dbReference type="OrthoDB" id="9790710at2"/>
<reference evidence="1 2" key="1">
    <citation type="submission" date="2018-06" db="EMBL/GenBank/DDBJ databases">
        <title>Genomic Encyclopedia of Archaeal and Bacterial Type Strains, Phase II (KMG-II): from individual species to whole genera.</title>
        <authorList>
            <person name="Goeker M."/>
        </authorList>
    </citation>
    <scope>NUCLEOTIDE SEQUENCE [LARGE SCALE GENOMIC DNA]</scope>
    <source>
        <strain evidence="1 2">DSM 25663</strain>
    </source>
</reference>
<dbReference type="Pfam" id="PF13692">
    <property type="entry name" value="Glyco_trans_1_4"/>
    <property type="match status" value="1"/>
</dbReference>
<dbReference type="GO" id="GO:0016740">
    <property type="term" value="F:transferase activity"/>
    <property type="evidence" value="ECO:0007669"/>
    <property type="project" value="UniProtKB-KW"/>
</dbReference>
<dbReference type="PANTHER" id="PTHR12526:SF630">
    <property type="entry name" value="GLYCOSYLTRANSFERASE"/>
    <property type="match status" value="1"/>
</dbReference>
<proteinExistence type="predicted"/>
<protein>
    <submittedName>
        <fullName evidence="1">Glycosyl transferase family 1</fullName>
    </submittedName>
</protein>
<name>A0A328YDR4_9FLAO</name>
<evidence type="ECO:0000313" key="1">
    <source>
        <dbReference type="EMBL" id="RAR70242.1"/>
    </source>
</evidence>
<evidence type="ECO:0000313" key="2">
    <source>
        <dbReference type="Proteomes" id="UP000248840"/>
    </source>
</evidence>
<organism evidence="1 2">
    <name type="scientific">Flavobacterium aciduliphilum</name>
    <dbReference type="NCBI Taxonomy" id="1101402"/>
    <lineage>
        <taxon>Bacteria</taxon>
        <taxon>Pseudomonadati</taxon>
        <taxon>Bacteroidota</taxon>
        <taxon>Flavobacteriia</taxon>
        <taxon>Flavobacteriales</taxon>
        <taxon>Flavobacteriaceae</taxon>
        <taxon>Flavobacterium</taxon>
    </lineage>
</organism>